<gene>
    <name evidence="5 6" type="primary">panB</name>
    <name evidence="6" type="ORF">PF021_06800</name>
</gene>
<dbReference type="NCBIfam" id="NF001452">
    <property type="entry name" value="PRK00311.1"/>
    <property type="match status" value="1"/>
</dbReference>
<dbReference type="PIRSF" id="PIRSF000388">
    <property type="entry name" value="Pantoate_hydroxy_MeTrfase"/>
    <property type="match status" value="1"/>
</dbReference>
<keyword evidence="3 5" id="KW-0566">Pantothenate biosynthesis</keyword>
<reference evidence="6 7" key="1">
    <citation type="submission" date="2023-01" db="EMBL/GenBank/DDBJ databases">
        <title>Description of Helicobacter ibis sp. nov. isolated from faecal droppings of black-faced ibis (Theristicus melanopis).</title>
        <authorList>
            <person name="Lopez-Cantillo M."/>
            <person name="Vidal-Veuthey B."/>
            <person name="Mella A."/>
            <person name="De La Haba R."/>
            <person name="Collado L."/>
        </authorList>
    </citation>
    <scope>NUCLEOTIDE SEQUENCE [LARGE SCALE GENOMIC DNA]</scope>
    <source>
        <strain evidence="6 7">A82</strain>
    </source>
</reference>
<evidence type="ECO:0000256" key="5">
    <source>
        <dbReference type="HAMAP-Rule" id="MF_00156"/>
    </source>
</evidence>
<protein>
    <recommendedName>
        <fullName evidence="5">3-methyl-2-oxobutanoate hydroxymethyltransferase</fullName>
        <ecNumber evidence="5">2.1.2.11</ecNumber>
    </recommendedName>
    <alternativeName>
        <fullName evidence="5">Ketopantoate hydroxymethyltransferase</fullName>
        <shortName evidence="5">KPHMT</shortName>
    </alternativeName>
</protein>
<keyword evidence="5" id="KW-0963">Cytoplasm</keyword>
<dbReference type="PANTHER" id="PTHR20881:SF0">
    <property type="entry name" value="3-METHYL-2-OXOBUTANOATE HYDROXYMETHYLTRANSFERASE"/>
    <property type="match status" value="1"/>
</dbReference>
<evidence type="ECO:0000256" key="2">
    <source>
        <dbReference type="ARBA" id="ARBA00011424"/>
    </source>
</evidence>
<dbReference type="EC" id="2.1.2.11" evidence="5"/>
<dbReference type="PANTHER" id="PTHR20881">
    <property type="entry name" value="3-METHYL-2-OXOBUTANOATE HYDROXYMETHYLTRANSFERASE"/>
    <property type="match status" value="1"/>
</dbReference>
<proteinExistence type="inferred from homology"/>
<comment type="pathway">
    <text evidence="5">Cofactor biosynthesis; (R)-pantothenate biosynthesis; (R)-pantoate from 3-methyl-2-oxobutanoate: step 1/2.</text>
</comment>
<dbReference type="InterPro" id="IPR015813">
    <property type="entry name" value="Pyrv/PenolPyrv_kinase-like_dom"/>
</dbReference>
<keyword evidence="5" id="KW-0460">Magnesium</keyword>
<comment type="caution">
    <text evidence="6">The sequence shown here is derived from an EMBL/GenBank/DDBJ whole genome shotgun (WGS) entry which is preliminary data.</text>
</comment>
<dbReference type="Gene3D" id="3.20.20.60">
    <property type="entry name" value="Phosphoenolpyruvate-binding domains"/>
    <property type="match status" value="1"/>
</dbReference>
<keyword evidence="7" id="KW-1185">Reference proteome</keyword>
<comment type="function">
    <text evidence="5">Catalyzes the reversible reaction in which hydroxymethyl group from 5,10-methylenetetrahydrofolate is transferred onto alpha-ketoisovalerate to form ketopantoate.</text>
</comment>
<feature type="active site" description="Proton acceptor" evidence="5">
    <location>
        <position position="178"/>
    </location>
</feature>
<dbReference type="InterPro" id="IPR040442">
    <property type="entry name" value="Pyrv_kinase-like_dom_sf"/>
</dbReference>
<evidence type="ECO:0000256" key="3">
    <source>
        <dbReference type="ARBA" id="ARBA00022655"/>
    </source>
</evidence>
<evidence type="ECO:0000256" key="4">
    <source>
        <dbReference type="ARBA" id="ARBA00022679"/>
    </source>
</evidence>
<dbReference type="SUPFAM" id="SSF51621">
    <property type="entry name" value="Phosphoenolpyruvate/pyruvate domain"/>
    <property type="match status" value="1"/>
</dbReference>
<dbReference type="InterPro" id="IPR003700">
    <property type="entry name" value="Pantoate_hydroxy_MeTrfase"/>
</dbReference>
<feature type="binding site" evidence="5">
    <location>
        <position position="41"/>
    </location>
    <ligand>
        <name>Mg(2+)</name>
        <dbReference type="ChEBI" id="CHEBI:18420"/>
    </ligand>
</feature>
<dbReference type="Pfam" id="PF02548">
    <property type="entry name" value="Pantoate_transf"/>
    <property type="match status" value="1"/>
</dbReference>
<feature type="binding site" evidence="5">
    <location>
        <position position="80"/>
    </location>
    <ligand>
        <name>Mg(2+)</name>
        <dbReference type="ChEBI" id="CHEBI:18420"/>
    </ligand>
</feature>
<evidence type="ECO:0000313" key="7">
    <source>
        <dbReference type="Proteomes" id="UP001210261"/>
    </source>
</evidence>
<comment type="similarity">
    <text evidence="1 5">Belongs to the PanB family.</text>
</comment>
<sequence>MITTTHILKKKRNEKITMITAYDALFAKIFDGEVDMILVGDSLHMSFFGESDTLGVSLDSMIYHTKAVCNGAKESLVVCDLPFGITQDESEAVKSAIRVYKETKAQAVKLEGGVEVANIVKGITNLGIAVVGHIGLKPQFVRADGGYKIKGKSDKEIEKLFLDAKALQDSGAFCIVLEGVKSEVAKEITNLLEIPTIGIGSGVDTDGQVLVWSDAFGFFNEFKPKFVREYLNGASLVKDALKKYVSDVKSKNFPNESESY</sequence>
<feature type="binding site" evidence="5">
    <location>
        <position position="109"/>
    </location>
    <ligand>
        <name>3-methyl-2-oxobutanoate</name>
        <dbReference type="ChEBI" id="CHEBI:11851"/>
    </ligand>
</feature>
<keyword evidence="5" id="KW-0479">Metal-binding</keyword>
<dbReference type="CDD" id="cd06557">
    <property type="entry name" value="KPHMT-like"/>
    <property type="match status" value="1"/>
</dbReference>
<dbReference type="NCBIfam" id="TIGR00222">
    <property type="entry name" value="panB"/>
    <property type="match status" value="1"/>
</dbReference>
<comment type="subunit">
    <text evidence="2 5">Homodecamer; pentamer of dimers.</text>
</comment>
<feature type="binding site" evidence="5">
    <location>
        <position position="111"/>
    </location>
    <ligand>
        <name>Mg(2+)</name>
        <dbReference type="ChEBI" id="CHEBI:18420"/>
    </ligand>
</feature>
<evidence type="ECO:0000256" key="1">
    <source>
        <dbReference type="ARBA" id="ARBA00008676"/>
    </source>
</evidence>
<comment type="catalytic activity">
    <reaction evidence="5">
        <text>(6R)-5,10-methylene-5,6,7,8-tetrahydrofolate + 3-methyl-2-oxobutanoate + H2O = 2-dehydropantoate + (6S)-5,6,7,8-tetrahydrofolate</text>
        <dbReference type="Rhea" id="RHEA:11824"/>
        <dbReference type="ChEBI" id="CHEBI:11561"/>
        <dbReference type="ChEBI" id="CHEBI:11851"/>
        <dbReference type="ChEBI" id="CHEBI:15377"/>
        <dbReference type="ChEBI" id="CHEBI:15636"/>
        <dbReference type="ChEBI" id="CHEBI:57453"/>
        <dbReference type="EC" id="2.1.2.11"/>
    </reaction>
</comment>
<keyword evidence="4 5" id="KW-0808">Transferase</keyword>
<comment type="subcellular location">
    <subcellularLocation>
        <location evidence="5">Cytoplasm</location>
    </subcellularLocation>
</comment>
<dbReference type="GO" id="GO:0003864">
    <property type="term" value="F:3-methyl-2-oxobutanoate hydroxymethyltransferase activity"/>
    <property type="evidence" value="ECO:0007669"/>
    <property type="project" value="UniProtKB-EC"/>
</dbReference>
<organism evidence="6 7">
    <name type="scientific">Helicobacter ibis</name>
    <dbReference type="NCBI Taxonomy" id="2962633"/>
    <lineage>
        <taxon>Bacteria</taxon>
        <taxon>Pseudomonadati</taxon>
        <taxon>Campylobacterota</taxon>
        <taxon>Epsilonproteobacteria</taxon>
        <taxon>Campylobacterales</taxon>
        <taxon>Helicobacteraceae</taxon>
        <taxon>Helicobacter</taxon>
    </lineage>
</organism>
<evidence type="ECO:0000313" key="6">
    <source>
        <dbReference type="EMBL" id="MDA3969378.1"/>
    </source>
</evidence>
<feature type="binding site" evidence="5">
    <location>
        <position position="80"/>
    </location>
    <ligand>
        <name>3-methyl-2-oxobutanoate</name>
        <dbReference type="ChEBI" id="CHEBI:11851"/>
    </ligand>
</feature>
<feature type="binding site" evidence="5">
    <location>
        <begin position="41"/>
        <end position="42"/>
    </location>
    <ligand>
        <name>3-methyl-2-oxobutanoate</name>
        <dbReference type="ChEBI" id="CHEBI:11851"/>
    </ligand>
</feature>
<name>A0ABT4VGR8_9HELI</name>
<dbReference type="HAMAP" id="MF_00156">
    <property type="entry name" value="PanB"/>
    <property type="match status" value="1"/>
</dbReference>
<dbReference type="EMBL" id="JAQHXR010000004">
    <property type="protein sequence ID" value="MDA3969378.1"/>
    <property type="molecule type" value="Genomic_DNA"/>
</dbReference>
<comment type="cofactor">
    <cofactor evidence="5">
        <name>Mg(2+)</name>
        <dbReference type="ChEBI" id="CHEBI:18420"/>
    </cofactor>
    <text evidence="5">Binds 1 Mg(2+) ion per subunit.</text>
</comment>
<accession>A0ABT4VGR8</accession>
<dbReference type="Proteomes" id="UP001210261">
    <property type="component" value="Unassembled WGS sequence"/>
</dbReference>